<dbReference type="AlphaFoldDB" id="A0A0F6WA33"/>
<name>A0A0F6WA33_9BACT</name>
<gene>
    <name evidence="1" type="ORF">DB32_008357</name>
</gene>
<keyword evidence="2" id="KW-1185">Reference proteome</keyword>
<dbReference type="KEGG" id="samy:DB32_008357"/>
<dbReference type="Proteomes" id="UP000034883">
    <property type="component" value="Chromosome"/>
</dbReference>
<dbReference type="EMBL" id="CP011125">
    <property type="protein sequence ID" value="AKF11208.1"/>
    <property type="molecule type" value="Genomic_DNA"/>
</dbReference>
<accession>A0A0F6WA33</accession>
<evidence type="ECO:0000313" key="2">
    <source>
        <dbReference type="Proteomes" id="UP000034883"/>
    </source>
</evidence>
<dbReference type="RefSeq" id="WP_053238097.1">
    <property type="nucleotide sequence ID" value="NZ_CP011125.1"/>
</dbReference>
<dbReference type="STRING" id="927083.DB32_008357"/>
<reference evidence="1 2" key="1">
    <citation type="submission" date="2015-03" db="EMBL/GenBank/DDBJ databases">
        <title>Genome assembly of Sandaracinus amylolyticus DSM 53668.</title>
        <authorList>
            <person name="Sharma G."/>
            <person name="Subramanian S."/>
        </authorList>
    </citation>
    <scope>NUCLEOTIDE SEQUENCE [LARGE SCALE GENOMIC DNA]</scope>
    <source>
        <strain evidence="1 2">DSM 53668</strain>
    </source>
</reference>
<evidence type="ECO:0000313" key="1">
    <source>
        <dbReference type="EMBL" id="AKF11208.1"/>
    </source>
</evidence>
<organism evidence="1 2">
    <name type="scientific">Sandaracinus amylolyticus</name>
    <dbReference type="NCBI Taxonomy" id="927083"/>
    <lineage>
        <taxon>Bacteria</taxon>
        <taxon>Pseudomonadati</taxon>
        <taxon>Myxococcota</taxon>
        <taxon>Polyangia</taxon>
        <taxon>Polyangiales</taxon>
        <taxon>Sandaracinaceae</taxon>
        <taxon>Sandaracinus</taxon>
    </lineage>
</organism>
<proteinExistence type="predicted"/>
<protein>
    <submittedName>
        <fullName evidence="1">Uncharacterized protein</fullName>
    </submittedName>
</protein>
<sequence length="382" mass="40620">MASHAKVPIEVAHARVRVCVIDLDAQSRKRLERVLSERDDVDLVTSGDAEIVVAPFDGRSIPPPSGRTWVLAVAASSALSDALDQGADDVLLQPFTAEEARARIAFALRHVSRPRGATPRAALAEALAHPRGGEVVVRVGDETTRIHVHEGRIVWVHRAGEPTGLSDVFPALDRREAAELTRTARETRRHFADVLVDRGRLDAAEVREGVRRFVEARLGPTLDADGAVALFAPGTLAYHAQLSFERREVARPTQPPPLTTRASGTVETVGREAWVGLVAALRGNGACSVAILDCATGVAVLDDGDDLDTAIAWGLARLITLDGAARSDVMLGGERAHVARALPGSDRFVVYVAYDDPAVNLALARHELAAALASTPSATHGA</sequence>